<dbReference type="EMBL" id="CAACVG010014840">
    <property type="protein sequence ID" value="VEN63779.1"/>
    <property type="molecule type" value="Genomic_DNA"/>
</dbReference>
<reference evidence="2 3" key="1">
    <citation type="submission" date="2019-01" db="EMBL/GenBank/DDBJ databases">
        <authorList>
            <person name="Sayadi A."/>
        </authorList>
    </citation>
    <scope>NUCLEOTIDE SEQUENCE [LARGE SCALE GENOMIC DNA]</scope>
</reference>
<feature type="chain" id="PRO_5024953504" evidence="1">
    <location>
        <begin position="18"/>
        <end position="172"/>
    </location>
</feature>
<evidence type="ECO:0000313" key="2">
    <source>
        <dbReference type="EMBL" id="VEN63779.1"/>
    </source>
</evidence>
<sequence length="172" mass="19126">MKFFVAALSALLAVASAVPIYDVAPVHRAGLIGGHGYTGGDMLGIKGIYNPMYMLWAGIGGLANTGMGVYGPYSPLYHHYGLMGTGNIWDVPQSIGMNWYPGMLDYGVYGGNLVGDMYTRGLVNPMTTNWLYKYGWSTVDKMACYHRYGIERCHMMMMHKMIPGMMWSNMMY</sequence>
<name>A0A653DU81_CALMS</name>
<proteinExistence type="predicted"/>
<keyword evidence="1" id="KW-0732">Signal</keyword>
<feature type="signal peptide" evidence="1">
    <location>
        <begin position="1"/>
        <end position="17"/>
    </location>
</feature>
<organism evidence="2 3">
    <name type="scientific">Callosobruchus maculatus</name>
    <name type="common">Southern cowpea weevil</name>
    <name type="synonym">Pulse bruchid</name>
    <dbReference type="NCBI Taxonomy" id="64391"/>
    <lineage>
        <taxon>Eukaryota</taxon>
        <taxon>Metazoa</taxon>
        <taxon>Ecdysozoa</taxon>
        <taxon>Arthropoda</taxon>
        <taxon>Hexapoda</taxon>
        <taxon>Insecta</taxon>
        <taxon>Pterygota</taxon>
        <taxon>Neoptera</taxon>
        <taxon>Endopterygota</taxon>
        <taxon>Coleoptera</taxon>
        <taxon>Polyphaga</taxon>
        <taxon>Cucujiformia</taxon>
        <taxon>Chrysomeloidea</taxon>
        <taxon>Chrysomelidae</taxon>
        <taxon>Bruchinae</taxon>
        <taxon>Bruchini</taxon>
        <taxon>Callosobruchus</taxon>
    </lineage>
</organism>
<protein>
    <submittedName>
        <fullName evidence="2">Uncharacterized protein</fullName>
    </submittedName>
</protein>
<keyword evidence="3" id="KW-1185">Reference proteome</keyword>
<dbReference type="AlphaFoldDB" id="A0A653DU81"/>
<evidence type="ECO:0000313" key="3">
    <source>
        <dbReference type="Proteomes" id="UP000410492"/>
    </source>
</evidence>
<gene>
    <name evidence="2" type="ORF">CALMAC_LOCUS20502</name>
</gene>
<dbReference type="OrthoDB" id="10259809at2759"/>
<evidence type="ECO:0000256" key="1">
    <source>
        <dbReference type="SAM" id="SignalP"/>
    </source>
</evidence>
<dbReference type="Proteomes" id="UP000410492">
    <property type="component" value="Unassembled WGS sequence"/>
</dbReference>
<accession>A0A653DU81</accession>